<evidence type="ECO:0000259" key="5">
    <source>
        <dbReference type="PROSITE" id="PS51462"/>
    </source>
</evidence>
<dbReference type="InterPro" id="IPR015797">
    <property type="entry name" value="NUDIX_hydrolase-like_dom_sf"/>
</dbReference>
<evidence type="ECO:0000313" key="7">
    <source>
        <dbReference type="Proteomes" id="UP000250434"/>
    </source>
</evidence>
<dbReference type="PANTHER" id="PTHR43046">
    <property type="entry name" value="GDP-MANNOSE MANNOSYL HYDROLASE"/>
    <property type="match status" value="1"/>
</dbReference>
<accession>A0A344L0E9</accession>
<reference evidence="6 7" key="1">
    <citation type="submission" date="2016-04" db="EMBL/GenBank/DDBJ databases">
        <title>Complete genome sequence and analysis of deep-sea sediment isolate, Amycolatopsis sp. WP1.</title>
        <authorList>
            <person name="Wang H."/>
            <person name="Chen S."/>
            <person name="Wu Q."/>
        </authorList>
    </citation>
    <scope>NUCLEOTIDE SEQUENCE [LARGE SCALE GENOMIC DNA]</scope>
    <source>
        <strain evidence="6 7">WP1</strain>
    </source>
</reference>
<proteinExistence type="inferred from homology"/>
<evidence type="ECO:0000256" key="4">
    <source>
        <dbReference type="RuleBase" id="RU003476"/>
    </source>
</evidence>
<dbReference type="SUPFAM" id="SSF55811">
    <property type="entry name" value="Nudix"/>
    <property type="match status" value="1"/>
</dbReference>
<dbReference type="RefSeq" id="WP_113690781.1">
    <property type="nucleotide sequence ID" value="NZ_CP015163.1"/>
</dbReference>
<dbReference type="OrthoDB" id="4247482at2"/>
<keyword evidence="7" id="KW-1185">Reference proteome</keyword>
<dbReference type="PANTHER" id="PTHR43046:SF14">
    <property type="entry name" value="MUTT_NUDIX FAMILY PROTEIN"/>
    <property type="match status" value="1"/>
</dbReference>
<dbReference type="CDD" id="cd18876">
    <property type="entry name" value="NUDIX_Hydrolase"/>
    <property type="match status" value="1"/>
</dbReference>
<organism evidence="6 7">
    <name type="scientific">Amycolatopsis albispora</name>
    <dbReference type="NCBI Taxonomy" id="1804986"/>
    <lineage>
        <taxon>Bacteria</taxon>
        <taxon>Bacillati</taxon>
        <taxon>Actinomycetota</taxon>
        <taxon>Actinomycetes</taxon>
        <taxon>Pseudonocardiales</taxon>
        <taxon>Pseudonocardiaceae</taxon>
        <taxon>Amycolatopsis</taxon>
    </lineage>
</organism>
<dbReference type="Gene3D" id="3.90.79.10">
    <property type="entry name" value="Nucleoside Triphosphate Pyrophosphohydrolase"/>
    <property type="match status" value="1"/>
</dbReference>
<sequence length="171" mass="18593">MPDPAAESAYYAQLARTRGAAGAVQLDEADRVLLVRPGNKPVWDLPGGVVEAAESPMAACVREVREELGITPVLERLVGVVWFPPWPHRPPSNLFVFAGRLPGPARVAIRPAPDEIADFGFFPVSALPAVEPHTERRVRECVRGFLGGGTVYFEEPTKPVWYADTVVSDPP</sequence>
<evidence type="ECO:0000256" key="2">
    <source>
        <dbReference type="ARBA" id="ARBA00005582"/>
    </source>
</evidence>
<dbReference type="InterPro" id="IPR020084">
    <property type="entry name" value="NUDIX_hydrolase_CS"/>
</dbReference>
<gene>
    <name evidence="6" type="ORF">A4R43_02465</name>
</gene>
<comment type="cofactor">
    <cofactor evidence="1">
        <name>Mg(2+)</name>
        <dbReference type="ChEBI" id="CHEBI:18420"/>
    </cofactor>
</comment>
<dbReference type="AlphaFoldDB" id="A0A344L0E9"/>
<dbReference type="PROSITE" id="PS00893">
    <property type="entry name" value="NUDIX_BOX"/>
    <property type="match status" value="1"/>
</dbReference>
<dbReference type="Proteomes" id="UP000250434">
    <property type="component" value="Chromosome"/>
</dbReference>
<dbReference type="InterPro" id="IPR020476">
    <property type="entry name" value="Nudix_hydrolase"/>
</dbReference>
<dbReference type="Pfam" id="PF00293">
    <property type="entry name" value="NUDIX"/>
    <property type="match status" value="1"/>
</dbReference>
<dbReference type="EMBL" id="CP015163">
    <property type="protein sequence ID" value="AXB41523.1"/>
    <property type="molecule type" value="Genomic_DNA"/>
</dbReference>
<dbReference type="InterPro" id="IPR000086">
    <property type="entry name" value="NUDIX_hydrolase_dom"/>
</dbReference>
<dbReference type="KEGG" id="aab:A4R43_02465"/>
<keyword evidence="3 4" id="KW-0378">Hydrolase</keyword>
<protein>
    <recommendedName>
        <fullName evidence="5">Nudix hydrolase domain-containing protein</fullName>
    </recommendedName>
</protein>
<evidence type="ECO:0000256" key="1">
    <source>
        <dbReference type="ARBA" id="ARBA00001946"/>
    </source>
</evidence>
<name>A0A344L0E9_9PSEU</name>
<feature type="domain" description="Nudix hydrolase" evidence="5">
    <location>
        <begin position="16"/>
        <end position="144"/>
    </location>
</feature>
<dbReference type="PRINTS" id="PR00502">
    <property type="entry name" value="NUDIXFAMILY"/>
</dbReference>
<evidence type="ECO:0000256" key="3">
    <source>
        <dbReference type="ARBA" id="ARBA00022801"/>
    </source>
</evidence>
<dbReference type="GO" id="GO:0016787">
    <property type="term" value="F:hydrolase activity"/>
    <property type="evidence" value="ECO:0007669"/>
    <property type="project" value="UniProtKB-KW"/>
</dbReference>
<comment type="similarity">
    <text evidence="2 4">Belongs to the Nudix hydrolase family.</text>
</comment>
<dbReference type="PROSITE" id="PS51462">
    <property type="entry name" value="NUDIX"/>
    <property type="match status" value="1"/>
</dbReference>
<evidence type="ECO:0000313" key="6">
    <source>
        <dbReference type="EMBL" id="AXB41523.1"/>
    </source>
</evidence>